<keyword evidence="4" id="KW-0964">Secreted</keyword>
<dbReference type="Proteomes" id="UP000198211">
    <property type="component" value="Unassembled WGS sequence"/>
</dbReference>
<dbReference type="Pfam" id="PF18634">
    <property type="entry name" value="RXLR_WY"/>
    <property type="match status" value="2"/>
</dbReference>
<protein>
    <submittedName>
        <fullName evidence="10">RxLR effector protein</fullName>
    </submittedName>
</protein>
<dbReference type="EMBL" id="NBNE01000179">
    <property type="protein sequence ID" value="OWZ21888.1"/>
    <property type="molecule type" value="Genomic_DNA"/>
</dbReference>
<dbReference type="OrthoDB" id="109324at2759"/>
<evidence type="ECO:0000259" key="9">
    <source>
        <dbReference type="Pfam" id="PF22748"/>
    </source>
</evidence>
<evidence type="ECO:0000256" key="6">
    <source>
        <dbReference type="ARBA" id="ARBA00023026"/>
    </source>
</evidence>
<evidence type="ECO:0000313" key="10">
    <source>
        <dbReference type="EMBL" id="OWZ21888.1"/>
    </source>
</evidence>
<feature type="domain" description="RXLR phytopathogen effector protein WY-domain" evidence="8">
    <location>
        <begin position="209"/>
        <end position="260"/>
    </location>
</feature>
<dbReference type="Pfam" id="PF22748">
    <property type="entry name" value="PexRD54_WY"/>
    <property type="match status" value="1"/>
</dbReference>
<accession>A0A225WXX6</accession>
<comment type="similarity">
    <text evidence="3">Belongs to the RxLR effector family.</text>
</comment>
<dbReference type="GO" id="GO:0005576">
    <property type="term" value="C:extracellular region"/>
    <property type="evidence" value="ECO:0007669"/>
    <property type="project" value="UniProtKB-SubCell"/>
</dbReference>
<evidence type="ECO:0000256" key="2">
    <source>
        <dbReference type="ARBA" id="ARBA00004613"/>
    </source>
</evidence>
<feature type="chain" id="PRO_5012036442" evidence="7">
    <location>
        <begin position="19"/>
        <end position="342"/>
    </location>
</feature>
<comment type="caution">
    <text evidence="10">The sequence shown here is derived from an EMBL/GenBank/DDBJ whole genome shotgun (WGS) entry which is preliminary data.</text>
</comment>
<evidence type="ECO:0000256" key="7">
    <source>
        <dbReference type="SAM" id="SignalP"/>
    </source>
</evidence>
<reference evidence="11" key="1">
    <citation type="submission" date="2017-03" db="EMBL/GenBank/DDBJ databases">
        <title>Phytopthora megakarya and P. palmivora, two closely related causual agents of cacao black pod achieved similar genome size and gene model numbers by different mechanisms.</title>
        <authorList>
            <person name="Ali S."/>
            <person name="Shao J."/>
            <person name="Larry D.J."/>
            <person name="Kronmiller B."/>
            <person name="Shen D."/>
            <person name="Strem M.D."/>
            <person name="Melnick R.L."/>
            <person name="Guiltinan M.J."/>
            <person name="Tyler B.M."/>
            <person name="Meinhardt L.W."/>
            <person name="Bailey B.A."/>
        </authorList>
    </citation>
    <scope>NUCLEOTIDE SEQUENCE [LARGE SCALE GENOMIC DNA]</scope>
    <source>
        <strain evidence="11">zdho120</strain>
    </source>
</reference>
<dbReference type="InterPro" id="IPR054463">
    <property type="entry name" value="PexRD54_WY"/>
</dbReference>
<evidence type="ECO:0000256" key="3">
    <source>
        <dbReference type="ARBA" id="ARBA00010400"/>
    </source>
</evidence>
<feature type="domain" description="RxLR effector PexRD54 WY" evidence="9">
    <location>
        <begin position="165"/>
        <end position="205"/>
    </location>
</feature>
<gene>
    <name evidence="10" type="ORF">PHMEG_0003493</name>
</gene>
<comment type="subcellular location">
    <subcellularLocation>
        <location evidence="1">Host cell</location>
    </subcellularLocation>
    <subcellularLocation>
        <location evidence="2">Secreted</location>
    </subcellularLocation>
</comment>
<proteinExistence type="inferred from homology"/>
<evidence type="ECO:0000256" key="5">
    <source>
        <dbReference type="ARBA" id="ARBA00022729"/>
    </source>
</evidence>
<sequence length="342" mass="39770">MYQFVVWIVLVFHVGVEAAQKNKTFDAVHEKTNVNEEERATAYKWSSTLADWKSKLFPSPLEKWIKAQVHPTDLYATLRLAETSTNLEHASNFNLWLKYVDMYRAKKGNSWFWDSEMVGLFRNTMPDDDVVRLIHILRQNPGMKDHADRMQIYMFTQAKDTRKTIIDAWLRTNENPMEVFNILQLKNAHIGAFENNEKLFQWLKYTIKYRAKSKDNSFQDTDLVQYLKMYNVWTNEAEFATLFQVTKEVSGLKAIGESMQTIIFKELIMKGWDPTDFAKLLAIPYSISVLKLSERDPRYKTLEAFLIQFVKERGGNQALETVKSMFVNGDLAGALAATKNLS</sequence>
<keyword evidence="11" id="KW-1185">Reference proteome</keyword>
<keyword evidence="5 7" id="KW-0732">Signal</keyword>
<dbReference type="GO" id="GO:0043657">
    <property type="term" value="C:host cell"/>
    <property type="evidence" value="ECO:0007669"/>
    <property type="project" value="UniProtKB-SubCell"/>
</dbReference>
<evidence type="ECO:0000313" key="11">
    <source>
        <dbReference type="Proteomes" id="UP000198211"/>
    </source>
</evidence>
<feature type="domain" description="RXLR phytopathogen effector protein WY-domain" evidence="8">
    <location>
        <begin position="102"/>
        <end position="151"/>
    </location>
</feature>
<dbReference type="AlphaFoldDB" id="A0A225WXX6"/>
<feature type="signal peptide" evidence="7">
    <location>
        <begin position="1"/>
        <end position="18"/>
    </location>
</feature>
<evidence type="ECO:0000256" key="1">
    <source>
        <dbReference type="ARBA" id="ARBA00004340"/>
    </source>
</evidence>
<evidence type="ECO:0000259" key="8">
    <source>
        <dbReference type="Pfam" id="PF18634"/>
    </source>
</evidence>
<evidence type="ECO:0000256" key="4">
    <source>
        <dbReference type="ARBA" id="ARBA00022525"/>
    </source>
</evidence>
<name>A0A225WXX6_9STRA</name>
<organism evidence="10 11">
    <name type="scientific">Phytophthora megakarya</name>
    <dbReference type="NCBI Taxonomy" id="4795"/>
    <lineage>
        <taxon>Eukaryota</taxon>
        <taxon>Sar</taxon>
        <taxon>Stramenopiles</taxon>
        <taxon>Oomycota</taxon>
        <taxon>Peronosporomycetes</taxon>
        <taxon>Peronosporales</taxon>
        <taxon>Peronosporaceae</taxon>
        <taxon>Phytophthora</taxon>
    </lineage>
</organism>
<keyword evidence="6" id="KW-0843">Virulence</keyword>
<dbReference type="SMR" id="A0A225WXX6"/>
<dbReference type="InterPro" id="IPR040786">
    <property type="entry name" value="RXLR_WY"/>
</dbReference>